<dbReference type="KEGG" id="tzo:THMIRHAT_08820"/>
<dbReference type="InterPro" id="IPR012823">
    <property type="entry name" value="Flagell_FliJ"/>
</dbReference>
<dbReference type="GO" id="GO:0044781">
    <property type="term" value="P:bacterial-type flagellum organization"/>
    <property type="evidence" value="ECO:0007669"/>
    <property type="project" value="UniProtKB-KW"/>
</dbReference>
<dbReference type="NCBIfam" id="TIGR02473">
    <property type="entry name" value="flagell_FliJ"/>
    <property type="match status" value="1"/>
</dbReference>
<keyword evidence="12" id="KW-0282">Flagellum</keyword>
<dbReference type="RefSeq" id="WP_173290963.1">
    <property type="nucleotide sequence ID" value="NZ_AP021888.1"/>
</dbReference>
<evidence type="ECO:0000256" key="6">
    <source>
        <dbReference type="ARBA" id="ARBA00022500"/>
    </source>
</evidence>
<keyword evidence="8" id="KW-0653">Protein transport</keyword>
<evidence type="ECO:0000256" key="9">
    <source>
        <dbReference type="ARBA" id="ARBA00023136"/>
    </source>
</evidence>
<sequence>MSQARLKKMAILLDIAQKEQDKALETLGLFRSQLSAHEEQLASLKAYLQEYIDRINNEGLRLMPIQLQTTQTFIDKLNTAIQAQTTKVEEQNQLVARAQEAWVEKRARLKGFETLYNKIQKNITLTLDKREQKMLDDLASQQFTQKQLNA</sequence>
<accession>A0A6F8PM22</accession>
<dbReference type="GO" id="GO:0015031">
    <property type="term" value="P:protein transport"/>
    <property type="evidence" value="ECO:0007669"/>
    <property type="project" value="UniProtKB-KW"/>
</dbReference>
<evidence type="ECO:0000256" key="8">
    <source>
        <dbReference type="ARBA" id="ARBA00022927"/>
    </source>
</evidence>
<evidence type="ECO:0000256" key="4">
    <source>
        <dbReference type="ARBA" id="ARBA00022448"/>
    </source>
</evidence>
<dbReference type="EMBL" id="AP021888">
    <property type="protein sequence ID" value="BBP43136.1"/>
    <property type="molecule type" value="Genomic_DNA"/>
</dbReference>
<name>A0A6F8PM22_9GAMM</name>
<evidence type="ECO:0000256" key="3">
    <source>
        <dbReference type="ARBA" id="ARBA00020392"/>
    </source>
</evidence>
<evidence type="ECO:0000256" key="2">
    <source>
        <dbReference type="ARBA" id="ARBA00010004"/>
    </source>
</evidence>
<reference evidence="13" key="1">
    <citation type="submission" date="2019-11" db="EMBL/GenBank/DDBJ databases">
        <title>Isolation and characterization of two novel species in the genus Thiomicrorhabdus.</title>
        <authorList>
            <person name="Mochizuki J."/>
            <person name="Kojima H."/>
            <person name="Fukui M."/>
        </authorList>
    </citation>
    <scope>NUCLEOTIDE SEQUENCE [LARGE SCALE GENOMIC DNA]</scope>
    <source>
        <strain evidence="13">AkT22</strain>
    </source>
</reference>
<dbReference type="Pfam" id="PF02050">
    <property type="entry name" value="FliJ"/>
    <property type="match status" value="1"/>
</dbReference>
<comment type="similarity">
    <text evidence="2">Belongs to the FliJ family.</text>
</comment>
<proteinExistence type="inferred from homology"/>
<keyword evidence="12" id="KW-0969">Cilium</keyword>
<keyword evidence="5" id="KW-1003">Cell membrane</keyword>
<dbReference type="GO" id="GO:0071973">
    <property type="term" value="P:bacterial-type flagellum-dependent cell motility"/>
    <property type="evidence" value="ECO:0007669"/>
    <property type="project" value="InterPro"/>
</dbReference>
<evidence type="ECO:0000313" key="13">
    <source>
        <dbReference type="Proteomes" id="UP000501466"/>
    </source>
</evidence>
<dbReference type="InterPro" id="IPR052570">
    <property type="entry name" value="FliJ"/>
</dbReference>
<keyword evidence="9" id="KW-0472">Membrane</keyword>
<dbReference type="InterPro" id="IPR053716">
    <property type="entry name" value="Flag_assembly_chemotaxis_eff"/>
</dbReference>
<gene>
    <name evidence="12" type="primary">fliJ</name>
    <name evidence="12" type="ORF">THMIRHAT_08820</name>
</gene>
<dbReference type="GO" id="GO:0005886">
    <property type="term" value="C:plasma membrane"/>
    <property type="evidence" value="ECO:0007669"/>
    <property type="project" value="UniProtKB-SubCell"/>
</dbReference>
<evidence type="ECO:0000313" key="12">
    <source>
        <dbReference type="EMBL" id="BBP43136.1"/>
    </source>
</evidence>
<keyword evidence="11" id="KW-0175">Coiled coil</keyword>
<dbReference type="PANTHER" id="PTHR38786:SF1">
    <property type="entry name" value="FLAGELLAR FLIJ PROTEIN"/>
    <property type="match status" value="1"/>
</dbReference>
<keyword evidence="7" id="KW-1005">Bacterial flagellum biogenesis</keyword>
<protein>
    <recommendedName>
        <fullName evidence="3">Flagellar FliJ protein</fullName>
    </recommendedName>
</protein>
<keyword evidence="6" id="KW-0145">Chemotaxis</keyword>
<dbReference type="Gene3D" id="1.10.287.1700">
    <property type="match status" value="1"/>
</dbReference>
<dbReference type="AlphaFoldDB" id="A0A6F8PM22"/>
<evidence type="ECO:0000256" key="1">
    <source>
        <dbReference type="ARBA" id="ARBA00004413"/>
    </source>
</evidence>
<feature type="coiled-coil region" evidence="11">
    <location>
        <begin position="34"/>
        <end position="101"/>
    </location>
</feature>
<evidence type="ECO:0000256" key="7">
    <source>
        <dbReference type="ARBA" id="ARBA00022795"/>
    </source>
</evidence>
<keyword evidence="4" id="KW-0813">Transport</keyword>
<keyword evidence="13" id="KW-1185">Reference proteome</keyword>
<dbReference type="GO" id="GO:0006935">
    <property type="term" value="P:chemotaxis"/>
    <property type="evidence" value="ECO:0007669"/>
    <property type="project" value="UniProtKB-KW"/>
</dbReference>
<evidence type="ECO:0000256" key="10">
    <source>
        <dbReference type="ARBA" id="ARBA00023225"/>
    </source>
</evidence>
<organism evidence="12 13">
    <name type="scientific">Thiosulfativibrio zosterae</name>
    <dbReference type="NCBI Taxonomy" id="2675053"/>
    <lineage>
        <taxon>Bacteria</taxon>
        <taxon>Pseudomonadati</taxon>
        <taxon>Pseudomonadota</taxon>
        <taxon>Gammaproteobacteria</taxon>
        <taxon>Thiotrichales</taxon>
        <taxon>Piscirickettsiaceae</taxon>
        <taxon>Thiosulfativibrio</taxon>
    </lineage>
</organism>
<dbReference type="GO" id="GO:0009288">
    <property type="term" value="C:bacterial-type flagellum"/>
    <property type="evidence" value="ECO:0007669"/>
    <property type="project" value="InterPro"/>
</dbReference>
<comment type="subcellular location">
    <subcellularLocation>
        <location evidence="1">Cell membrane</location>
        <topology evidence="1">Peripheral membrane protein</topology>
        <orientation evidence="1">Cytoplasmic side</orientation>
    </subcellularLocation>
</comment>
<dbReference type="Proteomes" id="UP000501466">
    <property type="component" value="Chromosome"/>
</dbReference>
<keyword evidence="12" id="KW-0966">Cell projection</keyword>
<dbReference type="PANTHER" id="PTHR38786">
    <property type="entry name" value="FLAGELLAR FLIJ PROTEIN"/>
    <property type="match status" value="1"/>
</dbReference>
<keyword evidence="10" id="KW-1006">Bacterial flagellum protein export</keyword>
<evidence type="ECO:0000256" key="11">
    <source>
        <dbReference type="SAM" id="Coils"/>
    </source>
</evidence>
<evidence type="ECO:0000256" key="5">
    <source>
        <dbReference type="ARBA" id="ARBA00022475"/>
    </source>
</evidence>